<proteinExistence type="predicted"/>
<name>A0A917YNK4_9ACTN</name>
<dbReference type="AlphaFoldDB" id="A0A917YNK4"/>
<dbReference type="EMBL" id="BMNH01000001">
    <property type="protein sequence ID" value="GGO61225.1"/>
    <property type="molecule type" value="Genomic_DNA"/>
</dbReference>
<dbReference type="Proteomes" id="UP000646523">
    <property type="component" value="Unassembled WGS sequence"/>
</dbReference>
<evidence type="ECO:0000313" key="1">
    <source>
        <dbReference type="EMBL" id="GGO61225.1"/>
    </source>
</evidence>
<organism evidence="1 2">
    <name type="scientific">Nonomuraea cavernae</name>
    <dbReference type="NCBI Taxonomy" id="2045107"/>
    <lineage>
        <taxon>Bacteria</taxon>
        <taxon>Bacillati</taxon>
        <taxon>Actinomycetota</taxon>
        <taxon>Actinomycetes</taxon>
        <taxon>Streptosporangiales</taxon>
        <taxon>Streptosporangiaceae</taxon>
        <taxon>Nonomuraea</taxon>
    </lineage>
</organism>
<evidence type="ECO:0000313" key="2">
    <source>
        <dbReference type="Proteomes" id="UP000646523"/>
    </source>
</evidence>
<reference evidence="1" key="2">
    <citation type="submission" date="2020-09" db="EMBL/GenBank/DDBJ databases">
        <authorList>
            <person name="Sun Q."/>
            <person name="Zhou Y."/>
        </authorList>
    </citation>
    <scope>NUCLEOTIDE SEQUENCE</scope>
    <source>
        <strain evidence="1">CGMCC 4.7368</strain>
    </source>
</reference>
<protein>
    <submittedName>
        <fullName evidence="1">Uncharacterized protein</fullName>
    </submittedName>
</protein>
<keyword evidence="2" id="KW-1185">Reference proteome</keyword>
<gene>
    <name evidence="1" type="ORF">GCM10012289_02950</name>
</gene>
<sequence>MIELASYPELAAVVRQWTADGEMDFRWPADNEDLWENAARHWRVHPGSPLLNLAHMSERPESSIKEAIGSIREANEGVAIESFLEYWKAVPQRNAADLVRACDSLKEAMLYTHGLIDLYKRSILTALEALKEALDKNDGFDWWPWNDRVEEDRKARALVNDFDENHRNLHASYMQELSQKWNENKPDISVLQQIARPIPKDLQFDK</sequence>
<accession>A0A917YNK4</accession>
<reference evidence="1" key="1">
    <citation type="journal article" date="2014" name="Int. J. Syst. Evol. Microbiol.">
        <title>Complete genome sequence of Corynebacterium casei LMG S-19264T (=DSM 44701T), isolated from a smear-ripened cheese.</title>
        <authorList>
            <consortium name="US DOE Joint Genome Institute (JGI-PGF)"/>
            <person name="Walter F."/>
            <person name="Albersmeier A."/>
            <person name="Kalinowski J."/>
            <person name="Ruckert C."/>
        </authorList>
    </citation>
    <scope>NUCLEOTIDE SEQUENCE</scope>
    <source>
        <strain evidence="1">CGMCC 4.7368</strain>
    </source>
</reference>
<comment type="caution">
    <text evidence="1">The sequence shown here is derived from an EMBL/GenBank/DDBJ whole genome shotgun (WGS) entry which is preliminary data.</text>
</comment>
<dbReference type="RefSeq" id="WP_189122089.1">
    <property type="nucleotide sequence ID" value="NZ_BMNH01000001.1"/>
</dbReference>